<evidence type="ECO:0000256" key="15">
    <source>
        <dbReference type="SAM" id="MobiDB-lite"/>
    </source>
</evidence>
<accession>A0ABM1KKA6</accession>
<keyword evidence="11" id="KW-0223">Dioxygenase</keyword>
<dbReference type="PANTHER" id="PTHR14049:SF5">
    <property type="entry name" value="PROLYL 3-HYDROXYLASE 1"/>
    <property type="match status" value="1"/>
</dbReference>
<evidence type="ECO:0000256" key="8">
    <source>
        <dbReference type="ARBA" id="ARBA00022803"/>
    </source>
</evidence>
<dbReference type="PANTHER" id="PTHR14049">
    <property type="entry name" value="LEPRECAN 1"/>
    <property type="match status" value="1"/>
</dbReference>
<comment type="cofactor">
    <cofactor evidence="1">
        <name>L-ascorbate</name>
        <dbReference type="ChEBI" id="CHEBI:38290"/>
    </cofactor>
</comment>
<protein>
    <recommendedName>
        <fullName evidence="4">procollagen-proline 3-dioxygenase</fullName>
        <ecNumber evidence="4">1.14.11.7</ecNumber>
    </recommendedName>
</protein>
<keyword evidence="7" id="KW-0677">Repeat</keyword>
<dbReference type="GeneID" id="107116689"/>
<evidence type="ECO:0000256" key="1">
    <source>
        <dbReference type="ARBA" id="ARBA00001961"/>
    </source>
</evidence>
<name>A0ABM1KKA6_GEKJA</name>
<dbReference type="PROSITE" id="PS51471">
    <property type="entry name" value="FE2OG_OXY"/>
    <property type="match status" value="1"/>
</dbReference>
<keyword evidence="10" id="KW-0847">Vitamin C</keyword>
<keyword evidence="5" id="KW-0479">Metal-binding</keyword>
<evidence type="ECO:0000256" key="5">
    <source>
        <dbReference type="ARBA" id="ARBA00022723"/>
    </source>
</evidence>
<dbReference type="InterPro" id="IPR044862">
    <property type="entry name" value="Pro_4_hyd_alph_FE2OG_OXY"/>
</dbReference>
<keyword evidence="12" id="KW-0560">Oxidoreductase</keyword>
<feature type="region of interest" description="Disordered" evidence="15">
    <location>
        <begin position="728"/>
        <end position="765"/>
    </location>
</feature>
<organism evidence="17 18">
    <name type="scientific">Gekko japonicus</name>
    <name type="common">Schlegel's Japanese gecko</name>
    <dbReference type="NCBI Taxonomy" id="146911"/>
    <lineage>
        <taxon>Eukaryota</taxon>
        <taxon>Metazoa</taxon>
        <taxon>Chordata</taxon>
        <taxon>Craniata</taxon>
        <taxon>Vertebrata</taxon>
        <taxon>Euteleostomi</taxon>
        <taxon>Lepidosauria</taxon>
        <taxon>Squamata</taxon>
        <taxon>Bifurcata</taxon>
        <taxon>Gekkota</taxon>
        <taxon>Gekkonidae</taxon>
        <taxon>Gekkoninae</taxon>
        <taxon>Gekko</taxon>
    </lineage>
</organism>
<dbReference type="InterPro" id="IPR011990">
    <property type="entry name" value="TPR-like_helical_dom_sf"/>
</dbReference>
<dbReference type="Proteomes" id="UP000694871">
    <property type="component" value="Unplaced"/>
</dbReference>
<dbReference type="InterPro" id="IPR056585">
    <property type="entry name" value="Leprecan_dom"/>
</dbReference>
<evidence type="ECO:0000313" key="18">
    <source>
        <dbReference type="RefSeq" id="XP_015274143.1"/>
    </source>
</evidence>
<dbReference type="EC" id="1.14.11.7" evidence="4"/>
<evidence type="ECO:0000256" key="14">
    <source>
        <dbReference type="ARBA" id="ARBA00023180"/>
    </source>
</evidence>
<dbReference type="Gene3D" id="2.60.120.620">
    <property type="entry name" value="q2cbj1_9rhob like domain"/>
    <property type="match status" value="1"/>
</dbReference>
<evidence type="ECO:0000313" key="17">
    <source>
        <dbReference type="Proteomes" id="UP000694871"/>
    </source>
</evidence>
<evidence type="ECO:0000256" key="2">
    <source>
        <dbReference type="ARBA" id="ARBA00001962"/>
    </source>
</evidence>
<reference evidence="18" key="1">
    <citation type="submission" date="2025-08" db="UniProtKB">
        <authorList>
            <consortium name="RefSeq"/>
        </authorList>
    </citation>
    <scope>IDENTIFICATION</scope>
</reference>
<keyword evidence="13" id="KW-0408">Iron</keyword>
<evidence type="ECO:0000256" key="3">
    <source>
        <dbReference type="ARBA" id="ARBA00006487"/>
    </source>
</evidence>
<evidence type="ECO:0000256" key="6">
    <source>
        <dbReference type="ARBA" id="ARBA00022729"/>
    </source>
</evidence>
<keyword evidence="14" id="KW-0325">Glycoprotein</keyword>
<evidence type="ECO:0000256" key="12">
    <source>
        <dbReference type="ARBA" id="ARBA00023002"/>
    </source>
</evidence>
<dbReference type="Pfam" id="PF23557">
    <property type="entry name" value="TPR_leprecan"/>
    <property type="match status" value="2"/>
</dbReference>
<proteinExistence type="inferred from homology"/>
<dbReference type="RefSeq" id="XP_015274143.1">
    <property type="nucleotide sequence ID" value="XM_015418657.1"/>
</dbReference>
<dbReference type="InterPro" id="IPR006620">
    <property type="entry name" value="Pro_4_hyd_alph"/>
</dbReference>
<sequence length="765" mass="86475">MLLAAGADSYGRGDWGAVILQMERALRSREAHRARLVHCRLLCSNANRTDAAGTDSSSQPAGARQRRQLDDLRFFQRLLRRAACLRRCLPDGASRYHLGEETELEFGKRSPYNYLQVAYFKINKLDKAVAAAHTFFVANPDHMEMRQNLEYYQMMAGVKESDFVDLEAKPHMINKLDKAVAAAHTFFVANPDHMEMRQNLEYYQMMAGVKESDFVDLEAKPHMQEFRLGVSYYTEEQPQAAVLHLEKALEEYWIADTDCRALCEGPYDYEGYNYLEYNADLYQAIIDHYLQVLSCKQACVTELASEPGREKPLEDFLPSHFNYLQFAYYNTAERSTSKSTIKTIGGGVGAFVGYSSLLQNVQAYRRRSLVEKELLFFGYDVFGIPFVDPNVQAYRRRSLVEKELLFFGYDVFGIPFVDPDTWTPEAVIPKRLREKQKVERETAARISEEIGNLMKEIETLVEEKTKDSTDMSKLVREGGPLVYDGLSVTMNSKLLNGSQRVVVDGVLSDEECRELQRLTNAAASAGDGYRGMSSPHTPSETFYGVTVYKALKLGQEGKVPMRGAYLYYNVTEKVRHVMESYFRLDVPLHFSYSHLVCRTAIDEKQEDRTDPSHPVHVDNCILNAEALECVKEPPAYTFRDYSAILYLNGDFEGGNFYFTELDAKTVTAEVQPQCGRAVGFSSGSENPHGVKAVTKGQRCAIALWFTLDPRHSERDRVQADDLVRMLFNTEETELPPEQATAATPAPPPGLTEVPQAGSASGKDEL</sequence>
<evidence type="ECO:0000256" key="7">
    <source>
        <dbReference type="ARBA" id="ARBA00022737"/>
    </source>
</evidence>
<dbReference type="InterPro" id="IPR005123">
    <property type="entry name" value="Oxoglu/Fe-dep_dioxygenase_dom"/>
</dbReference>
<gene>
    <name evidence="18" type="primary">P3H1</name>
</gene>
<evidence type="ECO:0000256" key="13">
    <source>
        <dbReference type="ARBA" id="ARBA00023004"/>
    </source>
</evidence>
<keyword evidence="8" id="KW-0802">TPR repeat</keyword>
<comment type="similarity">
    <text evidence="3">Belongs to the leprecan family.</text>
</comment>
<evidence type="ECO:0000256" key="10">
    <source>
        <dbReference type="ARBA" id="ARBA00022896"/>
    </source>
</evidence>
<feature type="domain" description="Fe2OG dioxygenase" evidence="16">
    <location>
        <begin position="593"/>
        <end position="707"/>
    </location>
</feature>
<keyword evidence="6" id="KW-0732">Signal</keyword>
<evidence type="ECO:0000256" key="4">
    <source>
        <dbReference type="ARBA" id="ARBA00012262"/>
    </source>
</evidence>
<comment type="cofactor">
    <cofactor evidence="2">
        <name>Fe cation</name>
        <dbReference type="ChEBI" id="CHEBI:24875"/>
    </cofactor>
</comment>
<dbReference type="Gene3D" id="1.25.40.10">
    <property type="entry name" value="Tetratricopeptide repeat domain"/>
    <property type="match status" value="1"/>
</dbReference>
<evidence type="ECO:0000256" key="9">
    <source>
        <dbReference type="ARBA" id="ARBA00022824"/>
    </source>
</evidence>
<dbReference type="InterPro" id="IPR039575">
    <property type="entry name" value="P3H"/>
</dbReference>
<evidence type="ECO:0000259" key="16">
    <source>
        <dbReference type="PROSITE" id="PS51471"/>
    </source>
</evidence>
<dbReference type="SMART" id="SM00702">
    <property type="entry name" value="P4Hc"/>
    <property type="match status" value="1"/>
</dbReference>
<dbReference type="Pfam" id="PF13640">
    <property type="entry name" value="2OG-FeII_Oxy_3"/>
    <property type="match status" value="1"/>
</dbReference>
<keyword evidence="9" id="KW-0256">Endoplasmic reticulum</keyword>
<keyword evidence="17" id="KW-1185">Reference proteome</keyword>
<evidence type="ECO:0000256" key="11">
    <source>
        <dbReference type="ARBA" id="ARBA00022964"/>
    </source>
</evidence>